<dbReference type="InterPro" id="IPR002938">
    <property type="entry name" value="FAD-bd"/>
</dbReference>
<protein>
    <submittedName>
        <fullName evidence="5">Pentachlorophenol monooxygenase</fullName>
    </submittedName>
</protein>
<dbReference type="EMBL" id="AP022569">
    <property type="protein sequence ID" value="BBX46307.1"/>
    <property type="molecule type" value="Genomic_DNA"/>
</dbReference>
<dbReference type="InterPro" id="IPR050641">
    <property type="entry name" value="RIFMO-like"/>
</dbReference>
<reference evidence="5 6" key="1">
    <citation type="journal article" date="2019" name="Emerg. Microbes Infect.">
        <title>Comprehensive subspecies identification of 175 nontuberculous mycobacteria species based on 7547 genomic profiles.</title>
        <authorList>
            <person name="Matsumoto Y."/>
            <person name="Kinjo T."/>
            <person name="Motooka D."/>
            <person name="Nabeya D."/>
            <person name="Jung N."/>
            <person name="Uechi K."/>
            <person name="Horii T."/>
            <person name="Iida T."/>
            <person name="Fujita J."/>
            <person name="Nakamura S."/>
        </authorList>
    </citation>
    <scope>NUCLEOTIDE SEQUENCE [LARGE SCALE GENOMIC DNA]</scope>
    <source>
        <strain evidence="5 6">JCM 12404</strain>
    </source>
</reference>
<evidence type="ECO:0000259" key="4">
    <source>
        <dbReference type="Pfam" id="PF01494"/>
    </source>
</evidence>
<dbReference type="Gene3D" id="3.30.70.2450">
    <property type="match status" value="1"/>
</dbReference>
<sequence length="379" mass="40235">MIDTDVLVVGAGPTGLTLAASLLRHGAEVMVVDRLVEGANTSRAAAVNARTLEVLEHLDVSRRMVKSGLIAPRFTMRDGTRTLMAIDFSELPTSYPYTLMLSQATTEALLVERLAELGGEVSRPKELTRLSQDADGVTATFGDGETIRARFVVGCDGARSTVRQLAGIGFAGGEYAEAFALADVRLAGEAPDAEIILFYAMSGMNVLAPLPGGIHRVIAPTAHAPEQPSVEFVQNILDTRGFGPGRTTVTELIWGSRFRIHHRVADSYRAGRLLLAGDAAHLHSPAGGQGMNLGIQDAVALADGLRDALNGDGDSALDAYSASRRPVARQVLTTTGRLTRLATLPRAARPARNGLTRLAAGIPAVRTKLAWRLSGLVYR</sequence>
<dbReference type="PRINTS" id="PR00420">
    <property type="entry name" value="RNGMNOXGNASE"/>
</dbReference>
<evidence type="ECO:0000256" key="3">
    <source>
        <dbReference type="ARBA" id="ARBA00022827"/>
    </source>
</evidence>
<dbReference type="AlphaFoldDB" id="A0A7I7KWW9"/>
<keyword evidence="2" id="KW-0285">Flavoprotein</keyword>
<feature type="domain" description="FAD-binding" evidence="4">
    <location>
        <begin position="3"/>
        <end position="333"/>
    </location>
</feature>
<dbReference type="PANTHER" id="PTHR43004:SF19">
    <property type="entry name" value="BINDING MONOOXYGENASE, PUTATIVE (JCVI)-RELATED"/>
    <property type="match status" value="1"/>
</dbReference>
<dbReference type="SUPFAM" id="SSF51905">
    <property type="entry name" value="FAD/NAD(P)-binding domain"/>
    <property type="match status" value="1"/>
</dbReference>
<keyword evidence="5" id="KW-0503">Monooxygenase</keyword>
<dbReference type="Gene3D" id="3.50.50.60">
    <property type="entry name" value="FAD/NAD(P)-binding domain"/>
    <property type="match status" value="1"/>
</dbReference>
<keyword evidence="5" id="KW-0560">Oxidoreductase</keyword>
<evidence type="ECO:0000256" key="2">
    <source>
        <dbReference type="ARBA" id="ARBA00022630"/>
    </source>
</evidence>
<accession>A0A7I7KWW9</accession>
<organism evidence="5 6">
    <name type="scientific">Mycobacterium cookii</name>
    <dbReference type="NCBI Taxonomy" id="1775"/>
    <lineage>
        <taxon>Bacteria</taxon>
        <taxon>Bacillati</taxon>
        <taxon>Actinomycetota</taxon>
        <taxon>Actinomycetes</taxon>
        <taxon>Mycobacteriales</taxon>
        <taxon>Mycobacteriaceae</taxon>
        <taxon>Mycobacterium</taxon>
    </lineage>
</organism>
<dbReference type="KEGG" id="mcoo:MCOO_23220"/>
<evidence type="ECO:0000256" key="1">
    <source>
        <dbReference type="ARBA" id="ARBA00001974"/>
    </source>
</evidence>
<proteinExistence type="predicted"/>
<dbReference type="PANTHER" id="PTHR43004">
    <property type="entry name" value="TRK SYSTEM POTASSIUM UPTAKE PROTEIN"/>
    <property type="match status" value="1"/>
</dbReference>
<dbReference type="GO" id="GO:0071949">
    <property type="term" value="F:FAD binding"/>
    <property type="evidence" value="ECO:0007669"/>
    <property type="project" value="InterPro"/>
</dbReference>
<evidence type="ECO:0000313" key="6">
    <source>
        <dbReference type="Proteomes" id="UP000465866"/>
    </source>
</evidence>
<keyword evidence="3" id="KW-0274">FAD</keyword>
<dbReference type="RefSeq" id="WP_163776474.1">
    <property type="nucleotide sequence ID" value="NZ_AP022569.1"/>
</dbReference>
<dbReference type="Pfam" id="PF01494">
    <property type="entry name" value="FAD_binding_3"/>
    <property type="match status" value="1"/>
</dbReference>
<name>A0A7I7KWW9_9MYCO</name>
<keyword evidence="6" id="KW-1185">Reference proteome</keyword>
<dbReference type="Proteomes" id="UP000465866">
    <property type="component" value="Chromosome"/>
</dbReference>
<dbReference type="GO" id="GO:0016709">
    <property type="term" value="F:oxidoreductase activity, acting on paired donors, with incorporation or reduction of molecular oxygen, NAD(P)H as one donor, and incorporation of one atom of oxygen"/>
    <property type="evidence" value="ECO:0007669"/>
    <property type="project" value="UniProtKB-ARBA"/>
</dbReference>
<dbReference type="InterPro" id="IPR036188">
    <property type="entry name" value="FAD/NAD-bd_sf"/>
</dbReference>
<gene>
    <name evidence="5" type="ORF">MCOO_23220</name>
</gene>
<comment type="cofactor">
    <cofactor evidence="1">
        <name>FAD</name>
        <dbReference type="ChEBI" id="CHEBI:57692"/>
    </cofactor>
</comment>
<evidence type="ECO:0000313" key="5">
    <source>
        <dbReference type="EMBL" id="BBX46307.1"/>
    </source>
</evidence>